<accession>A0A1A9QFS7</accession>
<organism evidence="2 3">
    <name type="scientific">Candidatus Mycoplasma haematobovis</name>
    <dbReference type="NCBI Taxonomy" id="432608"/>
    <lineage>
        <taxon>Bacteria</taxon>
        <taxon>Bacillati</taxon>
        <taxon>Mycoplasmatota</taxon>
        <taxon>Mollicutes</taxon>
        <taxon>Mycoplasmataceae</taxon>
        <taxon>Mycoplasma</taxon>
    </lineage>
</organism>
<protein>
    <submittedName>
        <fullName evidence="2">Uncharacterized protein</fullName>
    </submittedName>
</protein>
<keyword evidence="3" id="KW-1185">Reference proteome</keyword>
<comment type="caution">
    <text evidence="2">The sequence shown here is derived from an EMBL/GenBank/DDBJ whole genome shotgun (WGS) entry which is preliminary data.</text>
</comment>
<dbReference type="Proteomes" id="UP000077623">
    <property type="component" value="Unassembled WGS sequence"/>
</dbReference>
<evidence type="ECO:0000313" key="2">
    <source>
        <dbReference type="EMBL" id="OAL10569.1"/>
    </source>
</evidence>
<dbReference type="EMBL" id="LWUJ01000010">
    <property type="protein sequence ID" value="OAL10569.1"/>
    <property type="molecule type" value="Genomic_DNA"/>
</dbReference>
<dbReference type="AlphaFoldDB" id="A0A1A9QFS7"/>
<sequence>MNADDKALLATFGIGLIAGGSYFGYSYLFGPKDDESFASLLGESVLTLTGSTNKTEWEARLKELQAKKSELSGTLISIADQNWDDLQTWCRQNSNKNLKKDVNYVGFEEFCTWKIGDKEWVGKISSDTQVADDKWSNAHRELNRRDRRRLSPELQKIQVVDIKKKPDNKAMHDWCTGTYKKIWRGESSRDYADVQEFCKSTAK</sequence>
<dbReference type="RefSeq" id="WP_187149804.1">
    <property type="nucleotide sequence ID" value="NZ_LWUJ01000010.1"/>
</dbReference>
<keyword evidence="1" id="KW-0472">Membrane</keyword>
<keyword evidence="1" id="KW-1133">Transmembrane helix</keyword>
<evidence type="ECO:0000313" key="3">
    <source>
        <dbReference type="Proteomes" id="UP000077623"/>
    </source>
</evidence>
<dbReference type="STRING" id="432608.A6V39_00695"/>
<name>A0A1A9QFS7_9MOLU</name>
<proteinExistence type="predicted"/>
<feature type="transmembrane region" description="Helical" evidence="1">
    <location>
        <begin position="7"/>
        <end position="28"/>
    </location>
</feature>
<keyword evidence="1" id="KW-0812">Transmembrane</keyword>
<reference evidence="3" key="1">
    <citation type="submission" date="2016-04" db="EMBL/GenBank/DDBJ databases">
        <authorList>
            <person name="Quiroz-Castaneda R.E."/>
            <person name="Martinez-Ocampo F."/>
        </authorList>
    </citation>
    <scope>NUCLEOTIDE SEQUENCE [LARGE SCALE GENOMIC DNA]</scope>
    <source>
        <strain evidence="3">INIFAP01</strain>
    </source>
</reference>
<gene>
    <name evidence="2" type="ORF">A6V39_00695</name>
</gene>
<evidence type="ECO:0000256" key="1">
    <source>
        <dbReference type="SAM" id="Phobius"/>
    </source>
</evidence>